<feature type="transmembrane region" description="Helical" evidence="14">
    <location>
        <begin position="119"/>
        <end position="142"/>
    </location>
</feature>
<evidence type="ECO:0000256" key="2">
    <source>
        <dbReference type="ARBA" id="ARBA00022448"/>
    </source>
</evidence>
<keyword evidence="6 14" id="KW-1133">Transmembrane helix</keyword>
<comment type="subcellular location">
    <subcellularLocation>
        <location evidence="1">Membrane</location>
        <topology evidence="1">Multi-pass membrane protein</topology>
    </subcellularLocation>
</comment>
<keyword evidence="4" id="KW-0677">Repeat</keyword>
<dbReference type="KEGG" id="osn:115217838"/>
<feature type="transmembrane region" description="Helical" evidence="14">
    <location>
        <begin position="262"/>
        <end position="283"/>
    </location>
</feature>
<proteinExistence type="predicted"/>
<evidence type="ECO:0000256" key="5">
    <source>
        <dbReference type="ARBA" id="ARBA00022882"/>
    </source>
</evidence>
<dbReference type="RefSeq" id="XP_036363837.1">
    <property type="nucleotide sequence ID" value="XM_036507944.1"/>
</dbReference>
<dbReference type="Pfam" id="PF00654">
    <property type="entry name" value="Voltage_CLC"/>
    <property type="match status" value="1"/>
</dbReference>
<keyword evidence="12" id="KW-0407">Ion channel</keyword>
<dbReference type="Gene3D" id="1.10.3080.10">
    <property type="entry name" value="Clc chloride channel"/>
    <property type="match status" value="1"/>
</dbReference>
<evidence type="ECO:0000256" key="1">
    <source>
        <dbReference type="ARBA" id="ARBA00004141"/>
    </source>
</evidence>
<evidence type="ECO:0000256" key="4">
    <source>
        <dbReference type="ARBA" id="ARBA00022737"/>
    </source>
</evidence>
<dbReference type="GO" id="GO:0034707">
    <property type="term" value="C:chloride channel complex"/>
    <property type="evidence" value="ECO:0007669"/>
    <property type="project" value="UniProtKB-KW"/>
</dbReference>
<evidence type="ECO:0000256" key="7">
    <source>
        <dbReference type="ARBA" id="ARBA00023065"/>
    </source>
</evidence>
<feature type="transmembrane region" description="Helical" evidence="14">
    <location>
        <begin position="417"/>
        <end position="435"/>
    </location>
</feature>
<evidence type="ECO:0000256" key="3">
    <source>
        <dbReference type="ARBA" id="ARBA00022692"/>
    </source>
</evidence>
<dbReference type="InterPro" id="IPR050970">
    <property type="entry name" value="Cl_channel_volt-gated"/>
</dbReference>
<keyword evidence="10" id="KW-0869">Chloride channel</keyword>
<feature type="transmembrane region" description="Helical" evidence="14">
    <location>
        <begin position="351"/>
        <end position="370"/>
    </location>
</feature>
<evidence type="ECO:0000313" key="16">
    <source>
        <dbReference type="RefSeq" id="XP_036363837.1"/>
    </source>
</evidence>
<sequence length="993" mass="111187">MATEGGGNNFGYEQTLLCGQYSRDLGSFAQYQANQLKSKPDQLFDTDGQTKPAVGFWAYWEQCIRLRDIIFHKIGEDWVFLALLGIIMALMSFTMDYVIEKCQEAKIWLFEELSFSLALQFVAWVTYSLMFILFATGFTHLVSPQAIGSGIPEMKTILRGVVLKEYLTFRTLVAKIVGLCSSLGSTLPLGKEGPFVHIASIVATLLGKLVGSFRGIYENESRRSEMLAAACAVGVACTFAAPIGGVLFSIEVTATFFAVRNYWRGFFSAVCGALIFRLLAFWFKDEETITALFKTTLRTEVPFDALELIIFAGIGVACGLGGSLFILLHRKIILFTRRHKRMSAFLQKNRFIYPGIIAILISTLTFPPGLGQYFAGQLTARRAINELFSNITWTTGQADDLEEEAILRHWNPPATNIYVTLLLYVIMTFWMGALSNTLPIPAGVFVPVFCCGAAFGRLVGESMSTWFPEGIRSGDVVRKIVPGGYAVVGAAALSGSVTRTISTSVIVFELTGQISHVLPAVVAVLIANAVAHFLQPSFYDSIIRLKRLPYLPDLINTKQDAWTVFVEDIMIKDISYITFVSTYYDLQELLTNSSFKSYPLVDTPESMILLGSIQRFELERLLWLHLSSNQTLLNDRKPSSHTLSPPPSPGRFRKTSSPSIVRKNSSPKLPQPIPRFVVTKVDETGTEFDGNLDEQDTIPAEPERKEMKQKLHHSLPSSGNYVSPPHFKRLPPGLRPSSFKRKRNVSFLKSLNLKDDTDYHYDTLQLPLRSILKKTNSESPFLSRRASTGDLRMDGDLFYRDLAAKQRKESIVEDVPFVFKLQPRYASSRRVVYLCPPLALKTSMPESLSKLFKVPFKQNRKSVHQEDVKDKDKERSLLNEQINWEGCQIDPAPFQLVEKTSLHKVHSLFSLLGLSHAFVTNIGKLVGVVGLKELRNSIQGQIDAQAKYKASGRHDADSSEEDNDDPAQLEVVRENGHRETFTLVKREIAEETV</sequence>
<feature type="transmembrane region" description="Helical" evidence="14">
    <location>
        <begin position="78"/>
        <end position="99"/>
    </location>
</feature>
<dbReference type="Gene3D" id="3.10.580.10">
    <property type="entry name" value="CBS-domain"/>
    <property type="match status" value="2"/>
</dbReference>
<evidence type="ECO:0000256" key="9">
    <source>
        <dbReference type="ARBA" id="ARBA00023136"/>
    </source>
</evidence>
<evidence type="ECO:0000256" key="13">
    <source>
        <dbReference type="SAM" id="MobiDB-lite"/>
    </source>
</evidence>
<dbReference type="InterPro" id="IPR046342">
    <property type="entry name" value="CBS_dom_sf"/>
</dbReference>
<dbReference type="PRINTS" id="PR00762">
    <property type="entry name" value="CLCHANNEL"/>
</dbReference>
<dbReference type="SUPFAM" id="SSF81340">
    <property type="entry name" value="Clc chloride channel"/>
    <property type="match status" value="1"/>
</dbReference>
<feature type="transmembrane region" description="Helical" evidence="14">
    <location>
        <begin position="226"/>
        <end position="250"/>
    </location>
</feature>
<keyword evidence="3 14" id="KW-0812">Transmembrane</keyword>
<keyword evidence="9 14" id="KW-0472">Membrane</keyword>
<name>A0A7E6FA53_9MOLL</name>
<keyword evidence="15" id="KW-1185">Reference proteome</keyword>
<dbReference type="Proteomes" id="UP000515154">
    <property type="component" value="Linkage group LG12"/>
</dbReference>
<evidence type="ECO:0000256" key="8">
    <source>
        <dbReference type="ARBA" id="ARBA00023122"/>
    </source>
</evidence>
<protein>
    <submittedName>
        <fullName evidence="16">Chloride channel protein 2 isoform X1</fullName>
    </submittedName>
</protein>
<gene>
    <name evidence="16" type="primary">LOC115217838</name>
</gene>
<evidence type="ECO:0000256" key="6">
    <source>
        <dbReference type="ARBA" id="ARBA00022989"/>
    </source>
</evidence>
<keyword evidence="7" id="KW-0406">Ion transport</keyword>
<dbReference type="SUPFAM" id="SSF54631">
    <property type="entry name" value="CBS-domain pair"/>
    <property type="match status" value="1"/>
</dbReference>
<evidence type="ECO:0000256" key="14">
    <source>
        <dbReference type="SAM" id="Phobius"/>
    </source>
</evidence>
<evidence type="ECO:0000256" key="10">
    <source>
        <dbReference type="ARBA" id="ARBA00023173"/>
    </source>
</evidence>
<evidence type="ECO:0000256" key="12">
    <source>
        <dbReference type="ARBA" id="ARBA00023303"/>
    </source>
</evidence>
<dbReference type="CDD" id="cd03683">
    <property type="entry name" value="ClC_1_like"/>
    <property type="match status" value="1"/>
</dbReference>
<dbReference type="InterPro" id="IPR014743">
    <property type="entry name" value="Cl-channel_core"/>
</dbReference>
<accession>A0A7E6FA53</accession>
<dbReference type="InterPro" id="IPR001807">
    <property type="entry name" value="ClC"/>
</dbReference>
<dbReference type="FunFam" id="1.10.3080.10:FF:000003">
    <property type="entry name" value="Chloride channel 2"/>
    <property type="match status" value="1"/>
</dbReference>
<feature type="region of interest" description="Disordered" evidence="13">
    <location>
        <begin position="949"/>
        <end position="972"/>
    </location>
</feature>
<keyword evidence="11" id="KW-0868">Chloride</keyword>
<dbReference type="PANTHER" id="PTHR45720:SF10">
    <property type="entry name" value="CHLORIDE CHANNEL PROTEIN 2"/>
    <property type="match status" value="1"/>
</dbReference>
<evidence type="ECO:0000256" key="11">
    <source>
        <dbReference type="ARBA" id="ARBA00023214"/>
    </source>
</evidence>
<keyword evidence="2" id="KW-0813">Transport</keyword>
<dbReference type="GO" id="GO:0005886">
    <property type="term" value="C:plasma membrane"/>
    <property type="evidence" value="ECO:0007669"/>
    <property type="project" value="TreeGrafter"/>
</dbReference>
<feature type="transmembrane region" description="Helical" evidence="14">
    <location>
        <begin position="514"/>
        <end position="534"/>
    </location>
</feature>
<feature type="region of interest" description="Disordered" evidence="13">
    <location>
        <begin position="634"/>
        <end position="735"/>
    </location>
</feature>
<keyword evidence="8" id="KW-0129">CBS domain</keyword>
<feature type="compositionally biased region" description="Polar residues" evidence="13">
    <location>
        <begin position="655"/>
        <end position="668"/>
    </location>
</feature>
<feature type="transmembrane region" description="Helical" evidence="14">
    <location>
        <begin position="442"/>
        <end position="460"/>
    </location>
</feature>
<dbReference type="GO" id="GO:0005247">
    <property type="term" value="F:voltage-gated chloride channel activity"/>
    <property type="evidence" value="ECO:0007669"/>
    <property type="project" value="TreeGrafter"/>
</dbReference>
<keyword evidence="5" id="KW-0851">Voltage-gated channel</keyword>
<feature type="compositionally biased region" description="Acidic residues" evidence="13">
    <location>
        <begin position="958"/>
        <end position="967"/>
    </location>
</feature>
<evidence type="ECO:0000313" key="15">
    <source>
        <dbReference type="Proteomes" id="UP000515154"/>
    </source>
</evidence>
<reference evidence="16" key="1">
    <citation type="submission" date="2025-08" db="UniProtKB">
        <authorList>
            <consortium name="RefSeq"/>
        </authorList>
    </citation>
    <scope>IDENTIFICATION</scope>
</reference>
<feature type="compositionally biased region" description="Acidic residues" evidence="13">
    <location>
        <begin position="684"/>
        <end position="696"/>
    </location>
</feature>
<organism evidence="15 16">
    <name type="scientific">Octopus sinensis</name>
    <name type="common">East Asian common octopus</name>
    <dbReference type="NCBI Taxonomy" id="2607531"/>
    <lineage>
        <taxon>Eukaryota</taxon>
        <taxon>Metazoa</taxon>
        <taxon>Spiralia</taxon>
        <taxon>Lophotrochozoa</taxon>
        <taxon>Mollusca</taxon>
        <taxon>Cephalopoda</taxon>
        <taxon>Coleoidea</taxon>
        <taxon>Octopodiformes</taxon>
        <taxon>Octopoda</taxon>
        <taxon>Incirrata</taxon>
        <taxon>Octopodidae</taxon>
        <taxon>Octopus</taxon>
    </lineage>
</organism>
<dbReference type="PANTHER" id="PTHR45720">
    <property type="entry name" value="CHLORIDE CHANNEL PROTEIN 2"/>
    <property type="match status" value="1"/>
</dbReference>
<feature type="transmembrane region" description="Helical" evidence="14">
    <location>
        <begin position="308"/>
        <end position="330"/>
    </location>
</feature>
<feature type="transmembrane region" description="Helical" evidence="14">
    <location>
        <begin position="480"/>
        <end position="502"/>
    </location>
</feature>
<dbReference type="AlphaFoldDB" id="A0A7E6FA53"/>